<organism evidence="3 4">
    <name type="scientific">Oceanobacillus locisalsi</name>
    <dbReference type="NCBI Taxonomy" id="546107"/>
    <lineage>
        <taxon>Bacteria</taxon>
        <taxon>Bacillati</taxon>
        <taxon>Bacillota</taxon>
        <taxon>Bacilli</taxon>
        <taxon>Bacillales</taxon>
        <taxon>Bacillaceae</taxon>
        <taxon>Oceanobacillus</taxon>
    </lineage>
</organism>
<keyword evidence="1 3" id="KW-0378">Hydrolase</keyword>
<sequence length="242" mass="27289">MSKKKKLSFWFLGLFILIFLLQYPTKEAINSSNSTWSLPLNGKVIVIDPGHGGPDGGAVGSDGTEEKDIALAVSKSIQTYLMQHGAIVHLTREEDVDLASEGTSGLANRKSEDIRNRLAFIQEKEADFFISIHLNALPDSQWHGAQTFYYPKFEEGEHLATMIQEEITRNLENTDRQPLAIDQMYLLKHAEAPGALVEIGFLSNERERELLKDDTYQRQMAASIYEGILRYVTEEPQGNEEE</sequence>
<dbReference type="RefSeq" id="WP_379594073.1">
    <property type="nucleotide sequence ID" value="NZ_JBHTKK010000031.1"/>
</dbReference>
<reference evidence="4" key="1">
    <citation type="journal article" date="2019" name="Int. J. Syst. Evol. Microbiol.">
        <title>The Global Catalogue of Microorganisms (GCM) 10K type strain sequencing project: providing services to taxonomists for standard genome sequencing and annotation.</title>
        <authorList>
            <consortium name="The Broad Institute Genomics Platform"/>
            <consortium name="The Broad Institute Genome Sequencing Center for Infectious Disease"/>
            <person name="Wu L."/>
            <person name="Ma J."/>
        </authorList>
    </citation>
    <scope>NUCLEOTIDE SEQUENCE [LARGE SCALE GENOMIC DNA]</scope>
    <source>
        <strain evidence="4">CCUG 56608</strain>
    </source>
</reference>
<keyword evidence="4" id="KW-1185">Reference proteome</keyword>
<proteinExistence type="predicted"/>
<evidence type="ECO:0000259" key="2">
    <source>
        <dbReference type="SMART" id="SM00646"/>
    </source>
</evidence>
<gene>
    <name evidence="3" type="primary">cwlD</name>
    <name evidence="3" type="ORF">ACFQ19_18015</name>
</gene>
<dbReference type="Pfam" id="PF01520">
    <property type="entry name" value="Amidase_3"/>
    <property type="match status" value="1"/>
</dbReference>
<dbReference type="Proteomes" id="UP001597041">
    <property type="component" value="Unassembled WGS sequence"/>
</dbReference>
<dbReference type="InterPro" id="IPR002508">
    <property type="entry name" value="MurNAc-LAA_cat"/>
</dbReference>
<dbReference type="PANTHER" id="PTHR30404">
    <property type="entry name" value="N-ACETYLMURAMOYL-L-ALANINE AMIDASE"/>
    <property type="match status" value="1"/>
</dbReference>
<dbReference type="EC" id="3.5.1.28" evidence="3"/>
<name>A0ABW3NKV0_9BACI</name>
<accession>A0ABW3NKV0</accession>
<dbReference type="Gene3D" id="3.40.630.40">
    <property type="entry name" value="Zn-dependent exopeptidases"/>
    <property type="match status" value="1"/>
</dbReference>
<dbReference type="NCBIfam" id="TIGR02883">
    <property type="entry name" value="spore_cwlD"/>
    <property type="match status" value="1"/>
</dbReference>
<evidence type="ECO:0000313" key="3">
    <source>
        <dbReference type="EMBL" id="MFD1067908.1"/>
    </source>
</evidence>
<evidence type="ECO:0000313" key="4">
    <source>
        <dbReference type="Proteomes" id="UP001597041"/>
    </source>
</evidence>
<dbReference type="SMART" id="SM00646">
    <property type="entry name" value="Ami_3"/>
    <property type="match status" value="1"/>
</dbReference>
<dbReference type="PANTHER" id="PTHR30404:SF0">
    <property type="entry name" value="N-ACETYLMURAMOYL-L-ALANINE AMIDASE AMIC"/>
    <property type="match status" value="1"/>
</dbReference>
<protein>
    <submittedName>
        <fullName evidence="3">N-acetylmuramoyl-L-alanine amidase CwlD</fullName>
        <ecNumber evidence="3">3.5.1.28</ecNumber>
    </submittedName>
</protein>
<dbReference type="GO" id="GO:0008745">
    <property type="term" value="F:N-acetylmuramoyl-L-alanine amidase activity"/>
    <property type="evidence" value="ECO:0007669"/>
    <property type="project" value="UniProtKB-EC"/>
</dbReference>
<dbReference type="SUPFAM" id="SSF53187">
    <property type="entry name" value="Zn-dependent exopeptidases"/>
    <property type="match status" value="1"/>
</dbReference>
<dbReference type="InterPro" id="IPR050695">
    <property type="entry name" value="N-acetylmuramoyl_amidase_3"/>
</dbReference>
<dbReference type="EMBL" id="JBHTKK010000031">
    <property type="protein sequence ID" value="MFD1067908.1"/>
    <property type="molecule type" value="Genomic_DNA"/>
</dbReference>
<evidence type="ECO:0000256" key="1">
    <source>
        <dbReference type="ARBA" id="ARBA00022801"/>
    </source>
</evidence>
<comment type="caution">
    <text evidence="3">The sequence shown here is derived from an EMBL/GenBank/DDBJ whole genome shotgun (WGS) entry which is preliminary data.</text>
</comment>
<feature type="domain" description="MurNAc-LAA" evidence="2">
    <location>
        <begin position="118"/>
        <end position="229"/>
    </location>
</feature>
<dbReference type="InterPro" id="IPR014234">
    <property type="entry name" value="Spore_CwlD"/>
</dbReference>
<dbReference type="CDD" id="cd02696">
    <property type="entry name" value="MurNAc-LAA"/>
    <property type="match status" value="1"/>
</dbReference>